<feature type="compositionally biased region" description="Pro residues" evidence="5">
    <location>
        <begin position="377"/>
        <end position="387"/>
    </location>
</feature>
<dbReference type="InterPro" id="IPR051694">
    <property type="entry name" value="Immunoregulatory_rcpt-like"/>
</dbReference>
<sequence>MQHTKIIPMLPTTLVALILVSVSRAAVTADFSFYPPKSQDCLYKAADKSACGRADTVPLLNKCLCSNTGQFVVNSASCLGQDDPTDVDKVYDTMNNACRNSQTPLSVTKAQFRAAAIQASSSTQSITTRTTSASHSTLMTSTTRSSATTTAGDISTTSSAPLRETSQNGAPADKGNDQDGQDSNTGMSSGAKAGIAVGTSIAGLAIVGGLVFLFLHYRKRSDGDESHPMLPQMAGHISYLPTLAETNAINSRQHGRGEGGSWPGEPKMDGPMANAAFQRESRFNWESPDVLAYPGTPVPGGESTKARSPPQVFELLGSGFLQPTLGEPLLEREGSPVEMCSTEPTRQVQAGAQRTRYKPAILSTPPVEMGVSTPAQSVPPIPQPVNG</sequence>
<evidence type="ECO:0000256" key="2">
    <source>
        <dbReference type="ARBA" id="ARBA00022692"/>
    </source>
</evidence>
<name>A0AAE0NZQ0_9PEZI</name>
<feature type="chain" id="PRO_5042241190" description="Extracellular membrane protein CFEM domain-containing protein" evidence="7">
    <location>
        <begin position="26"/>
        <end position="387"/>
    </location>
</feature>
<feature type="compositionally biased region" description="Low complexity" evidence="5">
    <location>
        <begin position="123"/>
        <end position="150"/>
    </location>
</feature>
<evidence type="ECO:0000256" key="4">
    <source>
        <dbReference type="ARBA" id="ARBA00023136"/>
    </source>
</evidence>
<feature type="region of interest" description="Disordered" evidence="5">
    <location>
        <begin position="336"/>
        <end position="387"/>
    </location>
</feature>
<comment type="subcellular location">
    <subcellularLocation>
        <location evidence="1">Membrane</location>
        <topology evidence="1">Single-pass membrane protein</topology>
    </subcellularLocation>
</comment>
<reference evidence="8" key="1">
    <citation type="journal article" date="2023" name="Mol. Phylogenet. Evol.">
        <title>Genome-scale phylogeny and comparative genomics of the fungal order Sordariales.</title>
        <authorList>
            <person name="Hensen N."/>
            <person name="Bonometti L."/>
            <person name="Westerberg I."/>
            <person name="Brannstrom I.O."/>
            <person name="Guillou S."/>
            <person name="Cros-Aarteil S."/>
            <person name="Calhoun S."/>
            <person name="Haridas S."/>
            <person name="Kuo A."/>
            <person name="Mondo S."/>
            <person name="Pangilinan J."/>
            <person name="Riley R."/>
            <person name="LaButti K."/>
            <person name="Andreopoulos B."/>
            <person name="Lipzen A."/>
            <person name="Chen C."/>
            <person name="Yan M."/>
            <person name="Daum C."/>
            <person name="Ng V."/>
            <person name="Clum A."/>
            <person name="Steindorff A."/>
            <person name="Ohm R.A."/>
            <person name="Martin F."/>
            <person name="Silar P."/>
            <person name="Natvig D.O."/>
            <person name="Lalanne C."/>
            <person name="Gautier V."/>
            <person name="Ament-Velasquez S.L."/>
            <person name="Kruys A."/>
            <person name="Hutchinson M.I."/>
            <person name="Powell A.J."/>
            <person name="Barry K."/>
            <person name="Miller A.N."/>
            <person name="Grigoriev I.V."/>
            <person name="Debuchy R."/>
            <person name="Gladieux P."/>
            <person name="Hiltunen Thoren M."/>
            <person name="Johannesson H."/>
        </authorList>
    </citation>
    <scope>NUCLEOTIDE SEQUENCE</scope>
    <source>
        <strain evidence="8">CBS 232.78</strain>
    </source>
</reference>
<feature type="compositionally biased region" description="Polar residues" evidence="5">
    <location>
        <begin position="342"/>
        <end position="352"/>
    </location>
</feature>
<evidence type="ECO:0000256" key="7">
    <source>
        <dbReference type="SAM" id="SignalP"/>
    </source>
</evidence>
<accession>A0AAE0NZQ0</accession>
<feature type="compositionally biased region" description="Polar residues" evidence="5">
    <location>
        <begin position="151"/>
        <end position="169"/>
    </location>
</feature>
<gene>
    <name evidence="8" type="ORF">B0H63DRAFT_122492</name>
</gene>
<keyword evidence="4 6" id="KW-0472">Membrane</keyword>
<protein>
    <recommendedName>
        <fullName evidence="10">Extracellular membrane protein CFEM domain-containing protein</fullName>
    </recommendedName>
</protein>
<evidence type="ECO:0000256" key="6">
    <source>
        <dbReference type="SAM" id="Phobius"/>
    </source>
</evidence>
<dbReference type="AlphaFoldDB" id="A0AAE0NZQ0"/>
<feature type="transmembrane region" description="Helical" evidence="6">
    <location>
        <begin position="193"/>
        <end position="215"/>
    </location>
</feature>
<evidence type="ECO:0000313" key="9">
    <source>
        <dbReference type="Proteomes" id="UP001285441"/>
    </source>
</evidence>
<reference evidence="8" key="2">
    <citation type="submission" date="2023-06" db="EMBL/GenBank/DDBJ databases">
        <authorList>
            <consortium name="Lawrence Berkeley National Laboratory"/>
            <person name="Haridas S."/>
            <person name="Hensen N."/>
            <person name="Bonometti L."/>
            <person name="Westerberg I."/>
            <person name="Brannstrom I.O."/>
            <person name="Guillou S."/>
            <person name="Cros-Aarteil S."/>
            <person name="Calhoun S."/>
            <person name="Kuo A."/>
            <person name="Mondo S."/>
            <person name="Pangilinan J."/>
            <person name="Riley R."/>
            <person name="LaButti K."/>
            <person name="Andreopoulos B."/>
            <person name="Lipzen A."/>
            <person name="Chen C."/>
            <person name="Yanf M."/>
            <person name="Daum C."/>
            <person name="Ng V."/>
            <person name="Clum A."/>
            <person name="Steindorff A."/>
            <person name="Ohm R."/>
            <person name="Martin F."/>
            <person name="Silar P."/>
            <person name="Natvig D."/>
            <person name="Lalanne C."/>
            <person name="Gautier V."/>
            <person name="Ament-velasquez S.L."/>
            <person name="Kruys A."/>
            <person name="Hutchinson M.I."/>
            <person name="Powell A.J."/>
            <person name="Barry K."/>
            <person name="Miller A.N."/>
            <person name="Grigoriev I.V."/>
            <person name="Debuchy R."/>
            <person name="Gladieux P."/>
            <person name="Thoren M.H."/>
            <person name="Johannesson H."/>
        </authorList>
    </citation>
    <scope>NUCLEOTIDE SEQUENCE</scope>
    <source>
        <strain evidence="8">CBS 232.78</strain>
    </source>
</reference>
<evidence type="ECO:0008006" key="10">
    <source>
        <dbReference type="Google" id="ProtNLM"/>
    </source>
</evidence>
<dbReference type="GO" id="GO:0071944">
    <property type="term" value="C:cell periphery"/>
    <property type="evidence" value="ECO:0007669"/>
    <property type="project" value="UniProtKB-ARBA"/>
</dbReference>
<organism evidence="8 9">
    <name type="scientific">Podospora didyma</name>
    <dbReference type="NCBI Taxonomy" id="330526"/>
    <lineage>
        <taxon>Eukaryota</taxon>
        <taxon>Fungi</taxon>
        <taxon>Dikarya</taxon>
        <taxon>Ascomycota</taxon>
        <taxon>Pezizomycotina</taxon>
        <taxon>Sordariomycetes</taxon>
        <taxon>Sordariomycetidae</taxon>
        <taxon>Sordariales</taxon>
        <taxon>Podosporaceae</taxon>
        <taxon>Podospora</taxon>
    </lineage>
</organism>
<dbReference type="PANTHER" id="PTHR15549">
    <property type="entry name" value="PAIRED IMMUNOGLOBULIN-LIKE TYPE 2 RECEPTOR"/>
    <property type="match status" value="1"/>
</dbReference>
<keyword evidence="2 6" id="KW-0812">Transmembrane</keyword>
<feature type="signal peptide" evidence="7">
    <location>
        <begin position="1"/>
        <end position="25"/>
    </location>
</feature>
<evidence type="ECO:0000256" key="1">
    <source>
        <dbReference type="ARBA" id="ARBA00004167"/>
    </source>
</evidence>
<dbReference type="EMBL" id="JAULSW010000002">
    <property type="protein sequence ID" value="KAK3390753.1"/>
    <property type="molecule type" value="Genomic_DNA"/>
</dbReference>
<evidence type="ECO:0000313" key="8">
    <source>
        <dbReference type="EMBL" id="KAK3390753.1"/>
    </source>
</evidence>
<keyword evidence="3 6" id="KW-1133">Transmembrane helix</keyword>
<proteinExistence type="predicted"/>
<feature type="region of interest" description="Disordered" evidence="5">
    <location>
        <begin position="123"/>
        <end position="188"/>
    </location>
</feature>
<evidence type="ECO:0000256" key="3">
    <source>
        <dbReference type="ARBA" id="ARBA00022989"/>
    </source>
</evidence>
<keyword evidence="9" id="KW-1185">Reference proteome</keyword>
<evidence type="ECO:0000256" key="5">
    <source>
        <dbReference type="SAM" id="MobiDB-lite"/>
    </source>
</evidence>
<comment type="caution">
    <text evidence="8">The sequence shown here is derived from an EMBL/GenBank/DDBJ whole genome shotgun (WGS) entry which is preliminary data.</text>
</comment>
<dbReference type="GO" id="GO:0016020">
    <property type="term" value="C:membrane"/>
    <property type="evidence" value="ECO:0007669"/>
    <property type="project" value="UniProtKB-SubCell"/>
</dbReference>
<dbReference type="Proteomes" id="UP001285441">
    <property type="component" value="Unassembled WGS sequence"/>
</dbReference>
<keyword evidence="7" id="KW-0732">Signal</keyword>